<reference evidence="1 2" key="1">
    <citation type="submission" date="2022-04" db="EMBL/GenBank/DDBJ databases">
        <title>Positive selection, recombination, and allopatry shape intraspecific diversity of widespread and dominant cyanobacteria.</title>
        <authorList>
            <person name="Wei J."/>
            <person name="Shu W."/>
            <person name="Hu C."/>
        </authorList>
    </citation>
    <scope>NUCLEOTIDE SEQUENCE [LARGE SCALE GENOMIC DNA]</scope>
    <source>
        <strain evidence="1 2">GB2-A4</strain>
    </source>
</reference>
<accession>A0ABV0J516</accession>
<sequence length="79" mass="8631">MRCSISSRAGQVIAQGRLMLDKDENGDLRLNFQTDGGRVIPGGTIGPDGDLTPASQELFRQFRSTWRMIDCTLTAKSDG</sequence>
<gene>
    <name evidence="1" type="ORF">NC998_07140</name>
</gene>
<dbReference type="EMBL" id="JAMPKM010000003">
    <property type="protein sequence ID" value="MEP0816868.1"/>
    <property type="molecule type" value="Genomic_DNA"/>
</dbReference>
<dbReference type="RefSeq" id="WP_190439060.1">
    <property type="nucleotide sequence ID" value="NZ_JAMPKM010000003.1"/>
</dbReference>
<evidence type="ECO:0000313" key="2">
    <source>
        <dbReference type="Proteomes" id="UP001464891"/>
    </source>
</evidence>
<comment type="caution">
    <text evidence="1">The sequence shown here is derived from an EMBL/GenBank/DDBJ whole genome shotgun (WGS) entry which is preliminary data.</text>
</comment>
<protein>
    <submittedName>
        <fullName evidence="1">Uncharacterized protein</fullName>
    </submittedName>
</protein>
<keyword evidence="2" id="KW-1185">Reference proteome</keyword>
<name>A0ABV0J516_9CYAN</name>
<evidence type="ECO:0000313" key="1">
    <source>
        <dbReference type="EMBL" id="MEP0816868.1"/>
    </source>
</evidence>
<organism evidence="1 2">
    <name type="scientific">Trichocoleus desertorum GB2-A4</name>
    <dbReference type="NCBI Taxonomy" id="2933944"/>
    <lineage>
        <taxon>Bacteria</taxon>
        <taxon>Bacillati</taxon>
        <taxon>Cyanobacteriota</taxon>
        <taxon>Cyanophyceae</taxon>
        <taxon>Leptolyngbyales</taxon>
        <taxon>Trichocoleusaceae</taxon>
        <taxon>Trichocoleus</taxon>
    </lineage>
</organism>
<dbReference type="Proteomes" id="UP001464891">
    <property type="component" value="Unassembled WGS sequence"/>
</dbReference>
<proteinExistence type="predicted"/>